<dbReference type="InterPro" id="IPR049326">
    <property type="entry name" value="Rhodopsin_dom_fungi"/>
</dbReference>
<dbReference type="Pfam" id="PF20684">
    <property type="entry name" value="Fung_rhodopsin"/>
    <property type="match status" value="1"/>
</dbReference>
<feature type="domain" description="Rhodopsin" evidence="7">
    <location>
        <begin position="4"/>
        <end position="204"/>
    </location>
</feature>
<keyword evidence="4 6" id="KW-0472">Membrane</keyword>
<gene>
    <name evidence="8" type="ORF">PEGY_LOCUS2980</name>
</gene>
<name>A0A9W4KC45_9EURO</name>
<comment type="subcellular location">
    <subcellularLocation>
        <location evidence="1">Membrane</location>
        <topology evidence="1">Multi-pass membrane protein</topology>
    </subcellularLocation>
</comment>
<keyword evidence="3 6" id="KW-1133">Transmembrane helix</keyword>
<protein>
    <recommendedName>
        <fullName evidence="7">Rhodopsin domain-containing protein</fullName>
    </recommendedName>
</protein>
<evidence type="ECO:0000313" key="8">
    <source>
        <dbReference type="EMBL" id="CAG8892075.1"/>
    </source>
</evidence>
<evidence type="ECO:0000256" key="1">
    <source>
        <dbReference type="ARBA" id="ARBA00004141"/>
    </source>
</evidence>
<evidence type="ECO:0000259" key="7">
    <source>
        <dbReference type="Pfam" id="PF20684"/>
    </source>
</evidence>
<dbReference type="PANTHER" id="PTHR33048:SF155">
    <property type="entry name" value="INTEGRAL MEMBRANE PROTEIN"/>
    <property type="match status" value="1"/>
</dbReference>
<comment type="similarity">
    <text evidence="5">Belongs to the SAT4 family.</text>
</comment>
<sequence length="277" mass="31327">MVSLRLYIRARMLRNTGLDDYTIVAAMIMVSSYTVLTTVNVVLGYGSHTSALMGKGGMDLVEHILVINYADLTLEIMSFTTPKLAVAALLHRIMNPSRLHRIWLWILTGFVFVASTICIIVLFTMRDPPQALWNIHLMREGATCVRPRSWWAMQSSLEVRCSFRVVDLYLAIYPTVVLLQLQMSVKKKIGPVRGFGLGRCSLCNGYCQVATATGLYNTEHVSSFCAQSEINRCNSRSCYLDECRIKHHHYGLLHPILGGPMYEMIRGKLFLEFLQAI</sequence>
<comment type="caution">
    <text evidence="8">The sequence shown here is derived from an EMBL/GenBank/DDBJ whole genome shotgun (WGS) entry which is preliminary data.</text>
</comment>
<evidence type="ECO:0000256" key="4">
    <source>
        <dbReference type="ARBA" id="ARBA00023136"/>
    </source>
</evidence>
<organism evidence="8 9">
    <name type="scientific">Penicillium egyptiacum</name>
    <dbReference type="NCBI Taxonomy" id="1303716"/>
    <lineage>
        <taxon>Eukaryota</taxon>
        <taxon>Fungi</taxon>
        <taxon>Dikarya</taxon>
        <taxon>Ascomycota</taxon>
        <taxon>Pezizomycotina</taxon>
        <taxon>Eurotiomycetes</taxon>
        <taxon>Eurotiomycetidae</taxon>
        <taxon>Eurotiales</taxon>
        <taxon>Aspergillaceae</taxon>
        <taxon>Penicillium</taxon>
    </lineage>
</organism>
<keyword evidence="9" id="KW-1185">Reference proteome</keyword>
<dbReference type="OrthoDB" id="5331848at2759"/>
<feature type="transmembrane region" description="Helical" evidence="6">
    <location>
        <begin position="21"/>
        <end position="46"/>
    </location>
</feature>
<accession>A0A9W4KC45</accession>
<dbReference type="Proteomes" id="UP001154252">
    <property type="component" value="Unassembled WGS sequence"/>
</dbReference>
<dbReference type="InterPro" id="IPR052337">
    <property type="entry name" value="SAT4-like"/>
</dbReference>
<dbReference type="GO" id="GO:0016020">
    <property type="term" value="C:membrane"/>
    <property type="evidence" value="ECO:0007669"/>
    <property type="project" value="UniProtKB-SubCell"/>
</dbReference>
<dbReference type="PANTHER" id="PTHR33048">
    <property type="entry name" value="PTH11-LIKE INTEGRAL MEMBRANE PROTEIN (AFU_ORTHOLOGUE AFUA_5G11245)"/>
    <property type="match status" value="1"/>
</dbReference>
<evidence type="ECO:0000256" key="3">
    <source>
        <dbReference type="ARBA" id="ARBA00022989"/>
    </source>
</evidence>
<feature type="transmembrane region" description="Helical" evidence="6">
    <location>
        <begin position="102"/>
        <end position="123"/>
    </location>
</feature>
<dbReference type="AlphaFoldDB" id="A0A9W4KC45"/>
<evidence type="ECO:0000313" key="9">
    <source>
        <dbReference type="Proteomes" id="UP001154252"/>
    </source>
</evidence>
<reference evidence="8" key="1">
    <citation type="submission" date="2021-07" db="EMBL/GenBank/DDBJ databases">
        <authorList>
            <person name="Branca A.L. A."/>
        </authorList>
    </citation>
    <scope>NUCLEOTIDE SEQUENCE</scope>
</reference>
<evidence type="ECO:0000256" key="6">
    <source>
        <dbReference type="SAM" id="Phobius"/>
    </source>
</evidence>
<proteinExistence type="inferred from homology"/>
<evidence type="ECO:0000256" key="5">
    <source>
        <dbReference type="ARBA" id="ARBA00038359"/>
    </source>
</evidence>
<evidence type="ECO:0000256" key="2">
    <source>
        <dbReference type="ARBA" id="ARBA00022692"/>
    </source>
</evidence>
<dbReference type="EMBL" id="CAJVRC010000845">
    <property type="protein sequence ID" value="CAG8892075.1"/>
    <property type="molecule type" value="Genomic_DNA"/>
</dbReference>
<keyword evidence="2 6" id="KW-0812">Transmembrane</keyword>